<sequence length="175" mass="18796">MEARGFSSPNINKDSSLLLQEHTTDERISDKTAELQLDRTLRGSVSSEPRGSVGSPAHTAPSSSSAQPPQLSLISPALFGRSRASSWTQALIRILLRHGRTRTRSRARTRRPRSSSGSGRGGLSVFGSLSSALALRASVLLPLQPLLSPPLCSELELFREVRQASGCGLRLPVSE</sequence>
<organism evidence="2 3">
    <name type="scientific">Oryzias melastigma</name>
    <name type="common">Marine medaka</name>
    <dbReference type="NCBI Taxonomy" id="30732"/>
    <lineage>
        <taxon>Eukaryota</taxon>
        <taxon>Metazoa</taxon>
        <taxon>Chordata</taxon>
        <taxon>Craniata</taxon>
        <taxon>Vertebrata</taxon>
        <taxon>Euteleostomi</taxon>
        <taxon>Actinopterygii</taxon>
        <taxon>Neopterygii</taxon>
        <taxon>Teleostei</taxon>
        <taxon>Neoteleostei</taxon>
        <taxon>Acanthomorphata</taxon>
        <taxon>Ovalentaria</taxon>
        <taxon>Atherinomorphae</taxon>
        <taxon>Beloniformes</taxon>
        <taxon>Adrianichthyidae</taxon>
        <taxon>Oryziinae</taxon>
        <taxon>Oryzias</taxon>
    </lineage>
</organism>
<feature type="compositionally biased region" description="Basic residues" evidence="1">
    <location>
        <begin position="101"/>
        <end position="113"/>
    </location>
</feature>
<comment type="caution">
    <text evidence="2">The sequence shown here is derived from an EMBL/GenBank/DDBJ whole genome shotgun (WGS) entry which is preliminary data.</text>
</comment>
<proteinExistence type="predicted"/>
<dbReference type="EMBL" id="WKFB01000010">
    <property type="protein sequence ID" value="KAF6739273.1"/>
    <property type="molecule type" value="Genomic_DNA"/>
</dbReference>
<evidence type="ECO:0000256" key="1">
    <source>
        <dbReference type="SAM" id="MobiDB-lite"/>
    </source>
</evidence>
<feature type="region of interest" description="Disordered" evidence="1">
    <location>
        <begin position="1"/>
        <end position="69"/>
    </location>
</feature>
<protein>
    <submittedName>
        <fullName evidence="2">Uncharacterized protein</fullName>
    </submittedName>
</protein>
<evidence type="ECO:0000313" key="2">
    <source>
        <dbReference type="EMBL" id="KAF6739273.1"/>
    </source>
</evidence>
<dbReference type="Proteomes" id="UP000646548">
    <property type="component" value="Unassembled WGS sequence"/>
</dbReference>
<feature type="compositionally biased region" description="Low complexity" evidence="1">
    <location>
        <begin position="55"/>
        <end position="69"/>
    </location>
</feature>
<name>A0A834FRS1_ORYME</name>
<reference evidence="2" key="1">
    <citation type="journal article" name="BMC Genomics">
        <title>Long-read sequencing and de novo genome assembly of marine medaka (Oryzias melastigma).</title>
        <authorList>
            <person name="Liang P."/>
            <person name="Saqib H.S.A."/>
            <person name="Ni X."/>
            <person name="Shen Y."/>
        </authorList>
    </citation>
    <scope>NUCLEOTIDE SEQUENCE</scope>
    <source>
        <strain evidence="2">Bigg-433</strain>
    </source>
</reference>
<feature type="compositionally biased region" description="Polar residues" evidence="1">
    <location>
        <begin position="7"/>
        <end position="18"/>
    </location>
</feature>
<evidence type="ECO:0000313" key="3">
    <source>
        <dbReference type="Proteomes" id="UP000646548"/>
    </source>
</evidence>
<accession>A0A834FRS1</accession>
<gene>
    <name evidence="2" type="ORF">FQA47_000733</name>
</gene>
<dbReference type="AlphaFoldDB" id="A0A834FRS1"/>
<feature type="region of interest" description="Disordered" evidence="1">
    <location>
        <begin position="101"/>
        <end position="122"/>
    </location>
</feature>
<feature type="compositionally biased region" description="Basic and acidic residues" evidence="1">
    <location>
        <begin position="22"/>
        <end position="41"/>
    </location>
</feature>